<reference evidence="1" key="1">
    <citation type="journal article" date="2021" name="Proc. Natl. Acad. Sci. U.S.A.">
        <title>A Catalog of Tens of Thousands of Viruses from Human Metagenomes Reveals Hidden Associations with Chronic Diseases.</title>
        <authorList>
            <person name="Tisza M.J."/>
            <person name="Buck C.B."/>
        </authorList>
    </citation>
    <scope>NUCLEOTIDE SEQUENCE</scope>
    <source>
        <strain evidence="1">CtVii20</strain>
    </source>
</reference>
<organism evidence="1">
    <name type="scientific">Siphoviridae sp. ctVii20</name>
    <dbReference type="NCBI Taxonomy" id="2825533"/>
    <lineage>
        <taxon>Viruses</taxon>
        <taxon>Duplodnaviria</taxon>
        <taxon>Heunggongvirae</taxon>
        <taxon>Uroviricota</taxon>
        <taxon>Caudoviricetes</taxon>
    </lineage>
</organism>
<protein>
    <submittedName>
        <fullName evidence="1">Uncharacterized protein</fullName>
    </submittedName>
</protein>
<accession>A0A8S5QCK1</accession>
<name>A0A8S5QCK1_9CAUD</name>
<evidence type="ECO:0000313" key="1">
    <source>
        <dbReference type="EMBL" id="DAE16808.1"/>
    </source>
</evidence>
<sequence>MKLKIGDAVAFRRPEDWSFVPDDRQEIHQTIDGVVVEDYGHVDSGDTISTTVILSYENYVKVYNYWIHRTKVTVIDHAGMTWDNMRVVVKKDSYVDRHENYHKLDLEFWRV</sequence>
<dbReference type="EMBL" id="BK015631">
    <property type="protein sequence ID" value="DAE16808.1"/>
    <property type="molecule type" value="Genomic_DNA"/>
</dbReference>
<proteinExistence type="predicted"/>